<keyword evidence="3" id="KW-1185">Reference proteome</keyword>
<proteinExistence type="predicted"/>
<dbReference type="RefSeq" id="WP_099621044.1">
    <property type="nucleotide sequence ID" value="NZ_CP024201.1"/>
</dbReference>
<dbReference type="PIRSF" id="PIRSF030959">
    <property type="entry name" value="UCP030959"/>
    <property type="match status" value="1"/>
</dbReference>
<evidence type="ECO:0000313" key="2">
    <source>
        <dbReference type="EMBL" id="ATQ41787.1"/>
    </source>
</evidence>
<dbReference type="OrthoDB" id="7559170at2"/>
<keyword evidence="1" id="KW-1133">Transmembrane helix</keyword>
<dbReference type="Pfam" id="PF14559">
    <property type="entry name" value="TPR_19"/>
    <property type="match status" value="1"/>
</dbReference>
<dbReference type="AlphaFoldDB" id="A0A2D2AUX8"/>
<dbReference type="KEGG" id="cmb:CSW64_04855"/>
<dbReference type="InterPro" id="IPR011990">
    <property type="entry name" value="TPR-like_helical_dom_sf"/>
</dbReference>
<keyword evidence="1" id="KW-0812">Transmembrane</keyword>
<protein>
    <recommendedName>
        <fullName evidence="4">Tetratricopeptide repeat protein</fullName>
    </recommendedName>
</protein>
<feature type="transmembrane region" description="Helical" evidence="1">
    <location>
        <begin position="29"/>
        <end position="50"/>
    </location>
</feature>
<dbReference type="Proteomes" id="UP000228945">
    <property type="component" value="Chromosome"/>
</dbReference>
<dbReference type="InterPro" id="IPR014562">
    <property type="entry name" value="UCP030959_TPR_rpt-cont"/>
</dbReference>
<evidence type="ECO:0000313" key="3">
    <source>
        <dbReference type="Proteomes" id="UP000228945"/>
    </source>
</evidence>
<evidence type="ECO:0008006" key="4">
    <source>
        <dbReference type="Google" id="ProtNLM"/>
    </source>
</evidence>
<organism evidence="2 3">
    <name type="scientific">Caulobacter mirabilis</name>
    <dbReference type="NCBI Taxonomy" id="69666"/>
    <lineage>
        <taxon>Bacteria</taxon>
        <taxon>Pseudomonadati</taxon>
        <taxon>Pseudomonadota</taxon>
        <taxon>Alphaproteobacteria</taxon>
        <taxon>Caulobacterales</taxon>
        <taxon>Caulobacteraceae</taxon>
        <taxon>Caulobacter</taxon>
    </lineage>
</organism>
<keyword evidence="1" id="KW-0472">Membrane</keyword>
<accession>A0A2D2AUX8</accession>
<dbReference type="SUPFAM" id="SSF48452">
    <property type="entry name" value="TPR-like"/>
    <property type="match status" value="1"/>
</dbReference>
<gene>
    <name evidence="2" type="ORF">CSW64_04855</name>
</gene>
<evidence type="ECO:0000256" key="1">
    <source>
        <dbReference type="SAM" id="Phobius"/>
    </source>
</evidence>
<dbReference type="Gene3D" id="1.25.40.10">
    <property type="entry name" value="Tetratricopeptide repeat domain"/>
    <property type="match status" value="1"/>
</dbReference>
<reference evidence="2 3" key="1">
    <citation type="submission" date="2017-10" db="EMBL/GenBank/DDBJ databases">
        <title>Genome sequence of Caulobacter mirabilis FWC38.</title>
        <authorList>
            <person name="Fiebig A."/>
            <person name="Crosson S."/>
        </authorList>
    </citation>
    <scope>NUCLEOTIDE SEQUENCE [LARGE SCALE GENOMIC DNA]</scope>
    <source>
        <strain evidence="2 3">FWC 38</strain>
    </source>
</reference>
<sequence>MIFGIGLSLIFAVLMCVHAVRTGRELYWLFIILALQPLGGIVYFAIAVLPDLMGGSTARRLGAAAKQALDPEREYREAKTASDDSPTAGNLMRHAAAAMGLSRFDEAERLYQQAARGIHEDDPALLLGRARALIELSRPGEALALLERLGEQGEAGRTPQAALAMGRAYHALGRTAEADTAYQWAAGRLPGLEGLARYAAFLAEVGRRDEAAEALAEIDKRAAKATAHFRKEARQWREFAAAAIG</sequence>
<dbReference type="EMBL" id="CP024201">
    <property type="protein sequence ID" value="ATQ41787.1"/>
    <property type="molecule type" value="Genomic_DNA"/>
</dbReference>
<name>A0A2D2AUX8_9CAUL</name>